<dbReference type="PANTHER" id="PTHR11054">
    <property type="entry name" value="6-PHOSPHOGLUCONOLACTONASE"/>
    <property type="match status" value="1"/>
</dbReference>
<dbReference type="InterPro" id="IPR039104">
    <property type="entry name" value="6PGL"/>
</dbReference>
<evidence type="ECO:0000313" key="10">
    <source>
        <dbReference type="Proteomes" id="UP000647183"/>
    </source>
</evidence>
<evidence type="ECO:0000256" key="1">
    <source>
        <dbReference type="ARBA" id="ARBA00000832"/>
    </source>
</evidence>
<dbReference type="InterPro" id="IPR037171">
    <property type="entry name" value="NagB/RpiA_transferase-like"/>
</dbReference>
<dbReference type="InterPro" id="IPR006148">
    <property type="entry name" value="Glc/Gal-6P_isomerase"/>
</dbReference>
<evidence type="ECO:0000313" key="9">
    <source>
        <dbReference type="EMBL" id="MBD7986711.1"/>
    </source>
</evidence>
<keyword evidence="7 9" id="KW-0378">Hydrolase</keyword>
<dbReference type="Pfam" id="PF01182">
    <property type="entry name" value="Glucosamine_iso"/>
    <property type="match status" value="1"/>
</dbReference>
<reference evidence="9 10" key="1">
    <citation type="submission" date="2020-08" db="EMBL/GenBank/DDBJ databases">
        <title>A Genomic Blueprint of the Chicken Gut Microbiome.</title>
        <authorList>
            <person name="Gilroy R."/>
            <person name="Ravi A."/>
            <person name="Getino M."/>
            <person name="Pursley I."/>
            <person name="Horton D.L."/>
            <person name="Alikhan N.-F."/>
            <person name="Baker D."/>
            <person name="Gharbi K."/>
            <person name="Hall N."/>
            <person name="Watson M."/>
            <person name="Adriaenssens E.M."/>
            <person name="Foster-Nyarko E."/>
            <person name="Jarju S."/>
            <person name="Secka A."/>
            <person name="Antonio M."/>
            <person name="Oren A."/>
            <person name="Chaudhuri R."/>
            <person name="La Ragione R.M."/>
            <person name="Hildebrand F."/>
            <person name="Pallen M.J."/>
        </authorList>
    </citation>
    <scope>NUCLEOTIDE SEQUENCE [LARGE SCALE GENOMIC DNA]</scope>
    <source>
        <strain evidence="9 10">Sa2BVA3</strain>
    </source>
</reference>
<dbReference type="GO" id="GO:0017057">
    <property type="term" value="F:6-phosphogluconolactonase activity"/>
    <property type="evidence" value="ECO:0007669"/>
    <property type="project" value="UniProtKB-EC"/>
</dbReference>
<comment type="function">
    <text evidence="2 7">Hydrolysis of 6-phosphogluconolactone to 6-phosphogluconate.</text>
</comment>
<dbReference type="InterPro" id="IPR005900">
    <property type="entry name" value="6-phosphogluconolactonase_DevB"/>
</dbReference>
<dbReference type="EC" id="3.1.1.31" evidence="5 7"/>
<accession>A0ABR8UFA5</accession>
<evidence type="ECO:0000256" key="3">
    <source>
        <dbReference type="ARBA" id="ARBA00004961"/>
    </source>
</evidence>
<comment type="caution">
    <text evidence="9">The sequence shown here is derived from an EMBL/GenBank/DDBJ whole genome shotgun (WGS) entry which is preliminary data.</text>
</comment>
<dbReference type="EMBL" id="JACSQJ010000001">
    <property type="protein sequence ID" value="MBD7986711.1"/>
    <property type="molecule type" value="Genomic_DNA"/>
</dbReference>
<evidence type="ECO:0000256" key="4">
    <source>
        <dbReference type="ARBA" id="ARBA00010662"/>
    </source>
</evidence>
<dbReference type="PANTHER" id="PTHR11054:SF0">
    <property type="entry name" value="6-PHOSPHOGLUCONOLACTONASE"/>
    <property type="match status" value="1"/>
</dbReference>
<evidence type="ECO:0000256" key="7">
    <source>
        <dbReference type="RuleBase" id="RU365095"/>
    </source>
</evidence>
<dbReference type="RefSeq" id="WP_191727972.1">
    <property type="nucleotide sequence ID" value="NZ_JACSQJ010000001.1"/>
</dbReference>
<evidence type="ECO:0000259" key="8">
    <source>
        <dbReference type="Pfam" id="PF01182"/>
    </source>
</evidence>
<dbReference type="Proteomes" id="UP000647183">
    <property type="component" value="Unassembled WGS sequence"/>
</dbReference>
<organism evidence="9 10">
    <name type="scientific">Luteimonas colneyensis</name>
    <dbReference type="NCBI Taxonomy" id="2762230"/>
    <lineage>
        <taxon>Bacteria</taxon>
        <taxon>Pseudomonadati</taxon>
        <taxon>Pseudomonadota</taxon>
        <taxon>Gammaproteobacteria</taxon>
        <taxon>Lysobacterales</taxon>
        <taxon>Lysobacteraceae</taxon>
        <taxon>Luteimonas</taxon>
    </lineage>
</organism>
<name>A0ABR8UFA5_9GAMM</name>
<comment type="similarity">
    <text evidence="4 7">Belongs to the glucosamine/galactosamine-6-phosphate isomerase family. 6-phosphogluconolactonase subfamily.</text>
</comment>
<comment type="catalytic activity">
    <reaction evidence="1 7">
        <text>6-phospho-D-glucono-1,5-lactone + H2O = 6-phospho-D-gluconate + H(+)</text>
        <dbReference type="Rhea" id="RHEA:12556"/>
        <dbReference type="ChEBI" id="CHEBI:15377"/>
        <dbReference type="ChEBI" id="CHEBI:15378"/>
        <dbReference type="ChEBI" id="CHEBI:57955"/>
        <dbReference type="ChEBI" id="CHEBI:58759"/>
        <dbReference type="EC" id="3.1.1.31"/>
    </reaction>
</comment>
<gene>
    <name evidence="7 9" type="primary">pgl</name>
    <name evidence="9" type="ORF">H9645_01540</name>
</gene>
<feature type="domain" description="Glucosamine/galactosamine-6-phosphate isomerase" evidence="8">
    <location>
        <begin position="27"/>
        <end position="235"/>
    </location>
</feature>
<sequence length="249" mass="26684">MHDSHPHTGTHGGTRLREGVEFQSFQDSTQWAWAAAVVLSAALRRALDGHARARLLLSGGRTPGPAYSALARAPLAWDRVDVALVDERWLLPDDPDSNARMVRGSLLTDRAAATRFESITRAGRSFEEAVTTANMHAARPADVVVLGMGEDGHVASLFPGMIGLADALASPRPYVAVDASGCPGAGAWTRRISLTPAGLAPAETRLLLIRGARKRELLDRVMAGDDPMEFPVRIAFTTPGAPLRILWCP</sequence>
<evidence type="ECO:0000256" key="6">
    <source>
        <dbReference type="ARBA" id="ARBA00020337"/>
    </source>
</evidence>
<evidence type="ECO:0000256" key="5">
    <source>
        <dbReference type="ARBA" id="ARBA00013198"/>
    </source>
</evidence>
<keyword evidence="10" id="KW-1185">Reference proteome</keyword>
<dbReference type="SUPFAM" id="SSF100950">
    <property type="entry name" value="NagB/RpiA/CoA transferase-like"/>
    <property type="match status" value="1"/>
</dbReference>
<comment type="pathway">
    <text evidence="3 7">Carbohydrate degradation; pentose phosphate pathway; D-ribulose 5-phosphate from D-glucose 6-phosphate (oxidative stage): step 2/3.</text>
</comment>
<dbReference type="NCBIfam" id="TIGR01198">
    <property type="entry name" value="pgl"/>
    <property type="match status" value="1"/>
</dbReference>
<dbReference type="Gene3D" id="3.40.50.1360">
    <property type="match status" value="1"/>
</dbReference>
<evidence type="ECO:0000256" key="2">
    <source>
        <dbReference type="ARBA" id="ARBA00002681"/>
    </source>
</evidence>
<protein>
    <recommendedName>
        <fullName evidence="6 7">6-phosphogluconolactonase</fullName>
        <shortName evidence="7">6PGL</shortName>
        <ecNumber evidence="5 7">3.1.1.31</ecNumber>
    </recommendedName>
</protein>
<dbReference type="CDD" id="cd01400">
    <property type="entry name" value="6PGL"/>
    <property type="match status" value="1"/>
</dbReference>
<proteinExistence type="inferred from homology"/>